<feature type="region of interest" description="Disordered" evidence="1">
    <location>
        <begin position="23"/>
        <end position="47"/>
    </location>
</feature>
<accession>C9Z934</accession>
<dbReference type="RefSeq" id="WP_013003684.1">
    <property type="nucleotide sequence ID" value="NC_013929.1"/>
</dbReference>
<dbReference type="AlphaFoldDB" id="C9Z934"/>
<gene>
    <name evidence="2" type="ordered locus">SCAB_61031</name>
</gene>
<keyword evidence="3" id="KW-1185">Reference proteome</keyword>
<dbReference type="GeneID" id="24311738"/>
<dbReference type="EMBL" id="FN554889">
    <property type="protein sequence ID" value="CBG73123.1"/>
    <property type="molecule type" value="Genomic_DNA"/>
</dbReference>
<protein>
    <submittedName>
        <fullName evidence="2">Putative phage holin</fullName>
    </submittedName>
</protein>
<reference evidence="2 3" key="1">
    <citation type="journal article" date="2010" name="Mol. Plant Microbe Interact.">
        <title>Streptomyces scabies 87-22 contains a coronafacic acid-like biosynthetic cluster that contributes to plant-microbe interactions.</title>
        <authorList>
            <person name="Bignell D.R."/>
            <person name="Seipke R.F."/>
            <person name="Huguet-Tapia J.C."/>
            <person name="Chambers A.H."/>
            <person name="Parry R.J."/>
            <person name="Loria R."/>
        </authorList>
    </citation>
    <scope>NUCLEOTIDE SEQUENCE [LARGE SCALE GENOMIC DNA]</scope>
    <source>
        <strain evidence="2 3">87.22</strain>
    </source>
</reference>
<evidence type="ECO:0000256" key="1">
    <source>
        <dbReference type="SAM" id="MobiDB-lite"/>
    </source>
</evidence>
<feature type="compositionally biased region" description="Basic and acidic residues" evidence="1">
    <location>
        <begin position="23"/>
        <end position="33"/>
    </location>
</feature>
<dbReference type="Proteomes" id="UP000001444">
    <property type="component" value="Chromosome"/>
</dbReference>
<evidence type="ECO:0000313" key="2">
    <source>
        <dbReference type="EMBL" id="CBG73123.1"/>
    </source>
</evidence>
<dbReference type="eggNOG" id="ENOG50343VS">
    <property type="taxonomic scope" value="Bacteria"/>
</dbReference>
<dbReference type="STRING" id="680198.SCAB_61031"/>
<dbReference type="HOGENOM" id="CLU_108879_3_0_11"/>
<dbReference type="KEGG" id="scb:SCAB_61031"/>
<proteinExistence type="predicted"/>
<sequence length="127" mass="14185">MGRRTGWRVCSVPGCPEFTQAGRCDEHRREAEAQRGTARQRGYGRQHETEFRPAVLAKHPTCVCTDTTHGHAAPCRKPSKHADHWPLDRRELVARGLDPNDPVHGRGLCGPCHSSETAQHQPGGWHQ</sequence>
<organism evidence="2 3">
    <name type="scientific">Streptomyces scabiei (strain 87.22)</name>
    <dbReference type="NCBI Taxonomy" id="680198"/>
    <lineage>
        <taxon>Bacteria</taxon>
        <taxon>Bacillati</taxon>
        <taxon>Actinomycetota</taxon>
        <taxon>Actinomycetes</taxon>
        <taxon>Kitasatosporales</taxon>
        <taxon>Streptomycetaceae</taxon>
        <taxon>Streptomyces</taxon>
    </lineage>
</organism>
<feature type="region of interest" description="Disordered" evidence="1">
    <location>
        <begin position="94"/>
        <end position="127"/>
    </location>
</feature>
<name>C9Z934_STRSW</name>
<evidence type="ECO:0000313" key="3">
    <source>
        <dbReference type="Proteomes" id="UP000001444"/>
    </source>
</evidence>